<dbReference type="InterPro" id="IPR036259">
    <property type="entry name" value="MFS_trans_sf"/>
</dbReference>
<keyword evidence="6 7" id="KW-0472">Membrane</keyword>
<feature type="domain" description="Major facilitator superfamily (MFS) profile" evidence="8">
    <location>
        <begin position="18"/>
        <end position="432"/>
    </location>
</feature>
<feature type="transmembrane region" description="Helical" evidence="7">
    <location>
        <begin position="95"/>
        <end position="117"/>
    </location>
</feature>
<keyword evidence="4 7" id="KW-0812">Transmembrane</keyword>
<dbReference type="PROSITE" id="PS00217">
    <property type="entry name" value="SUGAR_TRANSPORT_2"/>
    <property type="match status" value="1"/>
</dbReference>
<feature type="transmembrane region" description="Helical" evidence="7">
    <location>
        <begin position="192"/>
        <end position="211"/>
    </location>
</feature>
<dbReference type="Gene3D" id="1.20.1250.20">
    <property type="entry name" value="MFS general substrate transporter like domains"/>
    <property type="match status" value="1"/>
</dbReference>
<keyword evidence="2" id="KW-0813">Transport</keyword>
<proteinExistence type="predicted"/>
<reference evidence="9 10" key="1">
    <citation type="submission" date="2024-01" db="EMBL/GenBank/DDBJ databases">
        <title>The diversity of rhizobia nodulating Mimosa spp. in eleven states of Brazil covering several biomes is determined by host plant, location, and edaphic factors.</title>
        <authorList>
            <person name="Rouws L."/>
            <person name="Barauna A."/>
            <person name="Beukes C."/>
            <person name="De Faria S.M."/>
            <person name="Gross E."/>
            <person name="Dos Reis Junior F.B."/>
            <person name="Simon M."/>
            <person name="Maluk M."/>
            <person name="Odee D.W."/>
            <person name="Kenicer G."/>
            <person name="Young J.P.W."/>
            <person name="Reis V.M."/>
            <person name="Zilli J."/>
            <person name="James E.K."/>
        </authorList>
    </citation>
    <scope>NUCLEOTIDE SEQUENCE [LARGE SCALE GENOMIC DNA]</scope>
    <source>
        <strain evidence="9 10">JPY77</strain>
    </source>
</reference>
<evidence type="ECO:0000256" key="2">
    <source>
        <dbReference type="ARBA" id="ARBA00022448"/>
    </source>
</evidence>
<keyword evidence="10" id="KW-1185">Reference proteome</keyword>
<evidence type="ECO:0000256" key="5">
    <source>
        <dbReference type="ARBA" id="ARBA00022989"/>
    </source>
</evidence>
<evidence type="ECO:0000313" key="10">
    <source>
        <dbReference type="Proteomes" id="UP001494588"/>
    </source>
</evidence>
<evidence type="ECO:0000256" key="3">
    <source>
        <dbReference type="ARBA" id="ARBA00022475"/>
    </source>
</evidence>
<comment type="caution">
    <text evidence="9">The sequence shown here is derived from an EMBL/GenBank/DDBJ whole genome shotgun (WGS) entry which is preliminary data.</text>
</comment>
<dbReference type="Pfam" id="PF00083">
    <property type="entry name" value="Sugar_tr"/>
    <property type="match status" value="1"/>
</dbReference>
<feature type="transmembrane region" description="Helical" evidence="7">
    <location>
        <begin position="59"/>
        <end position="83"/>
    </location>
</feature>
<feature type="transmembrane region" description="Helical" evidence="7">
    <location>
        <begin position="340"/>
        <end position="358"/>
    </location>
</feature>
<dbReference type="InterPro" id="IPR020846">
    <property type="entry name" value="MFS_dom"/>
</dbReference>
<name>A0ABU9QHV2_9BURK</name>
<feature type="transmembrane region" description="Helical" evidence="7">
    <location>
        <begin position="18"/>
        <end position="39"/>
    </location>
</feature>
<evidence type="ECO:0000256" key="4">
    <source>
        <dbReference type="ARBA" id="ARBA00022692"/>
    </source>
</evidence>
<feature type="transmembrane region" description="Helical" evidence="7">
    <location>
        <begin position="379"/>
        <end position="400"/>
    </location>
</feature>
<dbReference type="PROSITE" id="PS50850">
    <property type="entry name" value="MFS"/>
    <property type="match status" value="1"/>
</dbReference>
<feature type="transmembrane region" description="Helical" evidence="7">
    <location>
        <begin position="168"/>
        <end position="186"/>
    </location>
</feature>
<dbReference type="EMBL" id="JAZHGC010000023">
    <property type="protein sequence ID" value="MEM5289047.1"/>
    <property type="molecule type" value="Genomic_DNA"/>
</dbReference>
<organism evidence="9 10">
    <name type="scientific">Paraburkholderia sabiae</name>
    <dbReference type="NCBI Taxonomy" id="273251"/>
    <lineage>
        <taxon>Bacteria</taxon>
        <taxon>Pseudomonadati</taxon>
        <taxon>Pseudomonadota</taxon>
        <taxon>Betaproteobacteria</taxon>
        <taxon>Burkholderiales</taxon>
        <taxon>Burkholderiaceae</taxon>
        <taxon>Paraburkholderia</taxon>
    </lineage>
</organism>
<comment type="subcellular location">
    <subcellularLocation>
        <location evidence="1">Cell membrane</location>
        <topology evidence="1">Multi-pass membrane protein</topology>
    </subcellularLocation>
</comment>
<dbReference type="PANTHER" id="PTHR43045:SF1">
    <property type="entry name" value="SHIKIMATE TRANSPORTER"/>
    <property type="match status" value="1"/>
</dbReference>
<evidence type="ECO:0000256" key="7">
    <source>
        <dbReference type="SAM" id="Phobius"/>
    </source>
</evidence>
<dbReference type="Proteomes" id="UP001494588">
    <property type="component" value="Unassembled WGS sequence"/>
</dbReference>
<gene>
    <name evidence="9" type="ORF">V4C55_25265</name>
</gene>
<dbReference type="InterPro" id="IPR005828">
    <property type="entry name" value="MFS_sugar_transport-like"/>
</dbReference>
<dbReference type="PROSITE" id="PS00216">
    <property type="entry name" value="SUGAR_TRANSPORT_1"/>
    <property type="match status" value="1"/>
</dbReference>
<dbReference type="CDD" id="cd17369">
    <property type="entry name" value="MFS_ShiA_like"/>
    <property type="match status" value="1"/>
</dbReference>
<feature type="transmembrane region" description="Helical" evidence="7">
    <location>
        <begin position="406"/>
        <end position="427"/>
    </location>
</feature>
<feature type="transmembrane region" description="Helical" evidence="7">
    <location>
        <begin position="261"/>
        <end position="279"/>
    </location>
</feature>
<keyword evidence="5 7" id="KW-1133">Transmembrane helix</keyword>
<feature type="transmembrane region" description="Helical" evidence="7">
    <location>
        <begin position="315"/>
        <end position="334"/>
    </location>
</feature>
<evidence type="ECO:0000256" key="6">
    <source>
        <dbReference type="ARBA" id="ARBA00023136"/>
    </source>
</evidence>
<evidence type="ECO:0000256" key="1">
    <source>
        <dbReference type="ARBA" id="ARBA00004651"/>
    </source>
</evidence>
<dbReference type="RefSeq" id="WP_201656482.1">
    <property type="nucleotide sequence ID" value="NZ_CAJHCS010000025.1"/>
</dbReference>
<protein>
    <submittedName>
        <fullName evidence="9">MFS transporter</fullName>
    </submittedName>
</protein>
<dbReference type="SUPFAM" id="SSF103473">
    <property type="entry name" value="MFS general substrate transporter"/>
    <property type="match status" value="1"/>
</dbReference>
<dbReference type="PANTHER" id="PTHR43045">
    <property type="entry name" value="SHIKIMATE TRANSPORTER"/>
    <property type="match status" value="1"/>
</dbReference>
<evidence type="ECO:0000313" key="9">
    <source>
        <dbReference type="EMBL" id="MEM5289047.1"/>
    </source>
</evidence>
<dbReference type="InterPro" id="IPR005829">
    <property type="entry name" value="Sugar_transporter_CS"/>
</dbReference>
<keyword evidence="3" id="KW-1003">Cell membrane</keyword>
<feature type="transmembrane region" description="Helical" evidence="7">
    <location>
        <begin position="123"/>
        <end position="147"/>
    </location>
</feature>
<sequence>MSTSAESNLHHPRDLKRIVIGAMIGTVAEWYDFLIYAAAATVAFGKIFFPPSSDPMSGVIGALLIYAVGFIARPLGAIVFGYLGDRYGRKPMLQWSILITGIATFAIGCLPTIATAGYWAPGLLVVCRLVQGFAAGGEWGGAVLIVAEHAPDNRRASWTSWPQAALPLGNLLATLVLGLLSAALPGDDFLSWGWRCAFWLAAVIALVGAYIRKNVEDAPIAKELLMKEERGRDERPKITDIFRQHPRALIVAMGLRLTENIFYQVVVTFTITYLLYKHASNVNTILSLMMVANVIHFAIVPLVGRLSDKLGRKPVFLSGAALVIVWSFVSFPAMESGSTILIFISIVLGLAVDSLMYAPYSAMLPEMFPTRVRYLGVSFANQLTSIVAGGLAPFICATLLRSYGTYVPIAIYLTGAASISFIAALAYRETRGVSLRSIDRADELARANETRQSDTGRLVSSGTDSR</sequence>
<feature type="transmembrane region" description="Helical" evidence="7">
    <location>
        <begin position="285"/>
        <end position="303"/>
    </location>
</feature>
<evidence type="ECO:0000259" key="8">
    <source>
        <dbReference type="PROSITE" id="PS50850"/>
    </source>
</evidence>
<accession>A0ABU9QHV2</accession>